<dbReference type="GO" id="GO:0016020">
    <property type="term" value="C:membrane"/>
    <property type="evidence" value="ECO:0007669"/>
    <property type="project" value="InterPro"/>
</dbReference>
<keyword evidence="3" id="KW-1185">Reference proteome</keyword>
<accession>A0A8J1Y7P4</accession>
<comment type="caution">
    <text evidence="2">The sequence shown here is derived from an EMBL/GenBank/DDBJ whole genome shotgun (WGS) entry which is preliminary data.</text>
</comment>
<protein>
    <recommendedName>
        <fullName evidence="1">EamA domain-containing protein</fullName>
    </recommendedName>
</protein>
<dbReference type="Pfam" id="PF00892">
    <property type="entry name" value="EamA"/>
    <property type="match status" value="1"/>
</dbReference>
<dbReference type="AlphaFoldDB" id="A0A8J1Y7P4"/>
<evidence type="ECO:0000313" key="3">
    <source>
        <dbReference type="Proteomes" id="UP000749559"/>
    </source>
</evidence>
<reference evidence="2" key="1">
    <citation type="submission" date="2022-03" db="EMBL/GenBank/DDBJ databases">
        <authorList>
            <person name="Martin C."/>
        </authorList>
    </citation>
    <scope>NUCLEOTIDE SEQUENCE</scope>
</reference>
<dbReference type="EMBL" id="CAIIXF020000009">
    <property type="protein sequence ID" value="CAH1793870.1"/>
    <property type="molecule type" value="Genomic_DNA"/>
</dbReference>
<gene>
    <name evidence="2" type="ORF">OFUS_LOCUS18665</name>
</gene>
<dbReference type="PANTHER" id="PTHR22911">
    <property type="entry name" value="ACYL-MALONYL CONDENSING ENZYME-RELATED"/>
    <property type="match status" value="1"/>
</dbReference>
<name>A0A8J1Y7P4_OWEFU</name>
<feature type="domain" description="EamA" evidence="1">
    <location>
        <begin position="192"/>
        <end position="335"/>
    </location>
</feature>
<proteinExistence type="predicted"/>
<dbReference type="InterPro" id="IPR037185">
    <property type="entry name" value="EmrE-like"/>
</dbReference>
<dbReference type="InterPro" id="IPR000620">
    <property type="entry name" value="EamA_dom"/>
</dbReference>
<organism evidence="2 3">
    <name type="scientific">Owenia fusiformis</name>
    <name type="common">Polychaete worm</name>
    <dbReference type="NCBI Taxonomy" id="6347"/>
    <lineage>
        <taxon>Eukaryota</taxon>
        <taxon>Metazoa</taxon>
        <taxon>Spiralia</taxon>
        <taxon>Lophotrochozoa</taxon>
        <taxon>Annelida</taxon>
        <taxon>Polychaeta</taxon>
        <taxon>Sedentaria</taxon>
        <taxon>Canalipalpata</taxon>
        <taxon>Sabellida</taxon>
        <taxon>Oweniida</taxon>
        <taxon>Oweniidae</taxon>
        <taxon>Owenia</taxon>
    </lineage>
</organism>
<dbReference type="SUPFAM" id="SSF103481">
    <property type="entry name" value="Multidrug resistance efflux transporter EmrE"/>
    <property type="match status" value="2"/>
</dbReference>
<evidence type="ECO:0000259" key="1">
    <source>
        <dbReference type="Pfam" id="PF00892"/>
    </source>
</evidence>
<evidence type="ECO:0000313" key="2">
    <source>
        <dbReference type="EMBL" id="CAH1793870.1"/>
    </source>
</evidence>
<dbReference type="Proteomes" id="UP000749559">
    <property type="component" value="Unassembled WGS sequence"/>
</dbReference>
<dbReference type="PANTHER" id="PTHR22911:SF137">
    <property type="entry name" value="SOLUTE CARRIER FAMILY 35 MEMBER G2-RELATED"/>
    <property type="match status" value="1"/>
</dbReference>
<sequence length="378" mass="42259">MTRSDTRSVLFAISIGVLTSICKVLIGLTLQEINEKRITNFELGFLRMIIQLLIGSIWLYKTQHNETGSEYINYQNGSVDLLNSTLYCVSNYFFLLGLRSGAGMGDLYSLISSTRIIMVVIFARIFIKEPIHFILVISVVICLLGNIAITQPDIIFQTANLGILLRPLWNNSENFEQNITSKHDILESPIWPGYIAAATGATCRALTVIITRWSLHEKTISTTARISEARLVFNIAAIGVLFYGTGCFFQGFYFPDNLHDIICVLGYAISSAPYIICYVMTLKLLPASAAAIIFSLSIVFGTLFQYTLFTKTHKGNSNILEIVGVVLVLIGVTIMPLRQICQSEQIVEKSLQKHQIISKDATKNSLPKKRFYFPQSIK</sequence>